<dbReference type="AlphaFoldDB" id="A0A182MC93"/>
<evidence type="ECO:0000313" key="3">
    <source>
        <dbReference type="Proteomes" id="UP000075883"/>
    </source>
</evidence>
<reference evidence="2" key="2">
    <citation type="submission" date="2020-05" db="UniProtKB">
        <authorList>
            <consortium name="EnsemblMetazoa"/>
        </authorList>
    </citation>
    <scope>IDENTIFICATION</scope>
    <source>
        <strain evidence="2">A-37</strain>
    </source>
</reference>
<dbReference type="VEuPathDB" id="VectorBase:ACUA014741"/>
<sequence>MTVNSGHRRTIISGFFPWGTNSRLVFAGPRFLSLLGLRVAWPLTIDTVGGWGGFHRRGAARRTLAWVAGCGSGGIGATTTVTAVGAIFVLSLDAMMYMALTYPLVVETVRHIHQREVMRQDLLLVDDFHPNVVRADLQPVLREDKLVQMVHGNGGRTLQIGDGKLTAGCSAMVRHRIVMVLQRQTVEMESKTKNAQIRDR</sequence>
<dbReference type="EnsemblMetazoa" id="ACUA014741-RA">
    <property type="protein sequence ID" value="ACUA014741-PA"/>
    <property type="gene ID" value="ACUA014741"/>
</dbReference>
<keyword evidence="1" id="KW-0472">Membrane</keyword>
<evidence type="ECO:0000256" key="1">
    <source>
        <dbReference type="SAM" id="Phobius"/>
    </source>
</evidence>
<dbReference type="EMBL" id="AXCM01007382">
    <property type="status" value="NOT_ANNOTATED_CDS"/>
    <property type="molecule type" value="Genomic_DNA"/>
</dbReference>
<organism evidence="2 3">
    <name type="scientific">Anopheles culicifacies</name>
    <dbReference type="NCBI Taxonomy" id="139723"/>
    <lineage>
        <taxon>Eukaryota</taxon>
        <taxon>Metazoa</taxon>
        <taxon>Ecdysozoa</taxon>
        <taxon>Arthropoda</taxon>
        <taxon>Hexapoda</taxon>
        <taxon>Insecta</taxon>
        <taxon>Pterygota</taxon>
        <taxon>Neoptera</taxon>
        <taxon>Endopterygota</taxon>
        <taxon>Diptera</taxon>
        <taxon>Nematocera</taxon>
        <taxon>Culicoidea</taxon>
        <taxon>Culicidae</taxon>
        <taxon>Anophelinae</taxon>
        <taxon>Anopheles</taxon>
        <taxon>culicifacies species complex</taxon>
    </lineage>
</organism>
<keyword evidence="3" id="KW-1185">Reference proteome</keyword>
<accession>A0A182MC93</accession>
<dbReference type="EMBL" id="AXCM01007383">
    <property type="status" value="NOT_ANNOTATED_CDS"/>
    <property type="molecule type" value="Genomic_DNA"/>
</dbReference>
<proteinExistence type="predicted"/>
<evidence type="ECO:0000313" key="2">
    <source>
        <dbReference type="EnsemblMetazoa" id="ACUA014741-PA"/>
    </source>
</evidence>
<reference evidence="3" key="1">
    <citation type="submission" date="2013-09" db="EMBL/GenBank/DDBJ databases">
        <title>The Genome Sequence of Anopheles culicifacies species A.</title>
        <authorList>
            <consortium name="The Broad Institute Genomics Platform"/>
            <person name="Neafsey D.E."/>
            <person name="Besansky N."/>
            <person name="Howell P."/>
            <person name="Walton C."/>
            <person name="Young S.K."/>
            <person name="Zeng Q."/>
            <person name="Gargeya S."/>
            <person name="Fitzgerald M."/>
            <person name="Haas B."/>
            <person name="Abouelleil A."/>
            <person name="Allen A.W."/>
            <person name="Alvarado L."/>
            <person name="Arachchi H.M."/>
            <person name="Berlin A.M."/>
            <person name="Chapman S.B."/>
            <person name="Gainer-Dewar J."/>
            <person name="Goldberg J."/>
            <person name="Griggs A."/>
            <person name="Gujja S."/>
            <person name="Hansen M."/>
            <person name="Howarth C."/>
            <person name="Imamovic A."/>
            <person name="Ireland A."/>
            <person name="Larimer J."/>
            <person name="McCowan C."/>
            <person name="Murphy C."/>
            <person name="Pearson M."/>
            <person name="Poon T.W."/>
            <person name="Priest M."/>
            <person name="Roberts A."/>
            <person name="Saif S."/>
            <person name="Shea T."/>
            <person name="Sisk P."/>
            <person name="Sykes S."/>
            <person name="Wortman J."/>
            <person name="Nusbaum C."/>
            <person name="Birren B."/>
        </authorList>
    </citation>
    <scope>NUCLEOTIDE SEQUENCE [LARGE SCALE GENOMIC DNA]</scope>
    <source>
        <strain evidence="3">A-37</strain>
    </source>
</reference>
<keyword evidence="1" id="KW-1133">Transmembrane helix</keyword>
<feature type="transmembrane region" description="Helical" evidence="1">
    <location>
        <begin position="64"/>
        <end position="88"/>
    </location>
</feature>
<dbReference type="Proteomes" id="UP000075883">
    <property type="component" value="Unassembled WGS sequence"/>
</dbReference>
<name>A0A182MC93_9DIPT</name>
<protein>
    <submittedName>
        <fullName evidence="2">Uncharacterized protein</fullName>
    </submittedName>
</protein>
<keyword evidence="1" id="KW-0812">Transmembrane</keyword>